<feature type="domain" description="Teneurin NHL" evidence="4">
    <location>
        <begin position="42"/>
        <end position="131"/>
    </location>
</feature>
<dbReference type="Pfam" id="PF18962">
    <property type="entry name" value="Por_Secre_tail"/>
    <property type="match status" value="1"/>
</dbReference>
<evidence type="ECO:0000256" key="2">
    <source>
        <dbReference type="PROSITE-ProRule" id="PRU00504"/>
    </source>
</evidence>
<organism evidence="5 6">
    <name type="scientific">Microscilla marina ATCC 23134</name>
    <dbReference type="NCBI Taxonomy" id="313606"/>
    <lineage>
        <taxon>Bacteria</taxon>
        <taxon>Pseudomonadati</taxon>
        <taxon>Bacteroidota</taxon>
        <taxon>Cytophagia</taxon>
        <taxon>Cytophagales</taxon>
        <taxon>Microscillaceae</taxon>
        <taxon>Microscilla</taxon>
    </lineage>
</organism>
<name>A1ZNH5_MICM2</name>
<feature type="repeat" description="NHL" evidence="2">
    <location>
        <begin position="35"/>
        <end position="64"/>
    </location>
</feature>
<dbReference type="SUPFAM" id="SSF101898">
    <property type="entry name" value="NHL repeat"/>
    <property type="match status" value="1"/>
</dbReference>
<dbReference type="PANTHER" id="PTHR46388:SF2">
    <property type="entry name" value="NHL REPEAT-CONTAINING PROTEIN 2"/>
    <property type="match status" value="1"/>
</dbReference>
<dbReference type="InterPro" id="IPR011467">
    <property type="entry name" value="DUF1573"/>
</dbReference>
<evidence type="ECO:0000313" key="6">
    <source>
        <dbReference type="Proteomes" id="UP000004095"/>
    </source>
</evidence>
<dbReference type="eggNOG" id="COG2911">
    <property type="taxonomic scope" value="Bacteria"/>
</dbReference>
<dbReference type="Pfam" id="PF07610">
    <property type="entry name" value="DUF1573"/>
    <property type="match status" value="1"/>
</dbReference>
<dbReference type="InterPro" id="IPR013783">
    <property type="entry name" value="Ig-like_fold"/>
</dbReference>
<dbReference type="InterPro" id="IPR011042">
    <property type="entry name" value="6-blade_b-propeller_TolB-like"/>
</dbReference>
<reference evidence="5 6" key="1">
    <citation type="submission" date="2007-01" db="EMBL/GenBank/DDBJ databases">
        <authorList>
            <person name="Haygood M."/>
            <person name="Podell S."/>
            <person name="Anderson C."/>
            <person name="Hopkinson B."/>
            <person name="Roe K."/>
            <person name="Barbeau K."/>
            <person name="Gaasterland T."/>
            <person name="Ferriera S."/>
            <person name="Johnson J."/>
            <person name="Kravitz S."/>
            <person name="Beeson K."/>
            <person name="Sutton G."/>
            <person name="Rogers Y.-H."/>
            <person name="Friedman R."/>
            <person name="Frazier M."/>
            <person name="Venter J.C."/>
        </authorList>
    </citation>
    <scope>NUCLEOTIDE SEQUENCE [LARGE SCALE GENOMIC DNA]</scope>
    <source>
        <strain evidence="5 6">ATCC 23134</strain>
    </source>
</reference>
<dbReference type="InterPro" id="IPR026444">
    <property type="entry name" value="Secre_tail"/>
</dbReference>
<comment type="caution">
    <text evidence="5">The sequence shown here is derived from an EMBL/GenBank/DDBJ whole genome shotgun (WGS) entry which is preliminary data.</text>
</comment>
<dbReference type="Gene3D" id="2.60.40.1080">
    <property type="match status" value="2"/>
</dbReference>
<sequence length="789" mass="81708">MKQIYYFFITLLCIVSLEASGQNQYKINTVLSNYDNIWGVAVDAQNNVYVTDAERNRIYRLDAITGVRTIIAGTGTEGYSGDGGPATAAMLDYPTGITVDAAGNVYFADGSNDVVRKIDATTHVISTIAGNGNRGFAGDGGQATAAQLHFPSDVALDTAGNIYIVDHRNDRIRKVDITTGVISTKKIMGDVYDIALDANNNIYAVNDVDKYVRKIDATTGSITIFAGDGNALNDGGPAHLASLRNPKGLAIDAAGNVYIADVLDDRIRKVDARTGIITTIAGTGAGGYSGDGGVATSARINYPFRVAVDALGNVYFTDWDNDALRKLTPLLPPLEVKQGVAVVANKSKVDFGSQVLNATKKLEFVIKNKGKDTLLLTNLKVTGDFSTADASSLTVPGQDSIVIQVAMNTSSPGDKAGALSFLSNNLVHASFGLQLTGKVRNDQTISFGLGSDATKKVGEAAFALTGTASSGLAVSFSSSNTSVATISGNLVTIVGAGTATITATQAGNDNYAPAPAVARTLTVNKHAQVVSFDLGSDASKKVGAPVFTLTGTASSGLAVSFSSSNASVVIVSGNLAVIVGAGTATVTANQAGNEKYASAPAIARTLTVTKKTQTISFSLGDHAIKNMGDPPFELMATGSASGNPVTFTSSNTEVVTISGNMATIVGGGTATITASQAGDAAHEAAPDVAHTLTVNLVSALSEDPTQERVVMFPNPVSGSAFLTVLLGTRAKHEKVSLQMFDRQGKKVQELTPALQNGKVRVPVGGLVAGVYTLKIKIGKELITRRLIVY</sequence>
<dbReference type="Pfam" id="PF25021">
    <property type="entry name" value="TEN_NHL"/>
    <property type="match status" value="2"/>
</dbReference>
<feature type="domain" description="Secretion system C-terminal sorting" evidence="3">
    <location>
        <begin position="711"/>
        <end position="788"/>
    </location>
</feature>
<keyword evidence="1" id="KW-0677">Repeat</keyword>
<accession>A1ZNH5</accession>
<dbReference type="AlphaFoldDB" id="A1ZNH5"/>
<dbReference type="PROSITE" id="PS51125">
    <property type="entry name" value="NHL"/>
    <property type="match status" value="1"/>
</dbReference>
<evidence type="ECO:0000259" key="3">
    <source>
        <dbReference type="Pfam" id="PF18962"/>
    </source>
</evidence>
<proteinExistence type="predicted"/>
<dbReference type="Gene3D" id="2.60.40.10">
    <property type="entry name" value="Immunoglobulins"/>
    <property type="match status" value="1"/>
</dbReference>
<dbReference type="InterPro" id="IPR056822">
    <property type="entry name" value="TEN_NHL"/>
</dbReference>
<dbReference type="RefSeq" id="WP_004156012.1">
    <property type="nucleotide sequence ID" value="NZ_AAWS01000018.1"/>
</dbReference>
<dbReference type="NCBIfam" id="TIGR04183">
    <property type="entry name" value="Por_Secre_tail"/>
    <property type="match status" value="1"/>
</dbReference>
<dbReference type="EMBL" id="AAWS01000018">
    <property type="protein sequence ID" value="EAY28086.1"/>
    <property type="molecule type" value="Genomic_DNA"/>
</dbReference>
<protein>
    <submittedName>
        <fullName evidence="5">Uncharacterized protein</fullName>
    </submittedName>
</protein>
<keyword evidence="6" id="KW-1185">Reference proteome</keyword>
<dbReference type="InterPro" id="IPR008964">
    <property type="entry name" value="Invasin/intimin_cell_adhesion"/>
</dbReference>
<dbReference type="eggNOG" id="COG3386">
    <property type="taxonomic scope" value="Bacteria"/>
</dbReference>
<dbReference type="Gene3D" id="2.120.10.30">
    <property type="entry name" value="TolB, C-terminal domain"/>
    <property type="match status" value="2"/>
</dbReference>
<gene>
    <name evidence="5" type="ORF">M23134_02196</name>
</gene>
<evidence type="ECO:0000256" key="1">
    <source>
        <dbReference type="ARBA" id="ARBA00022737"/>
    </source>
</evidence>
<dbReference type="InterPro" id="IPR001258">
    <property type="entry name" value="NHL_repeat"/>
</dbReference>
<dbReference type="PANTHER" id="PTHR46388">
    <property type="entry name" value="NHL REPEAT-CONTAINING PROTEIN 2"/>
    <property type="match status" value="1"/>
</dbReference>
<dbReference type="Proteomes" id="UP000004095">
    <property type="component" value="Unassembled WGS sequence"/>
</dbReference>
<dbReference type="SUPFAM" id="SSF49373">
    <property type="entry name" value="Invasin/intimin cell-adhesion fragments"/>
    <property type="match status" value="2"/>
</dbReference>
<dbReference type="OrthoDB" id="964296at2"/>
<feature type="domain" description="Teneurin NHL" evidence="4">
    <location>
        <begin position="224"/>
        <end position="283"/>
    </location>
</feature>
<evidence type="ECO:0000313" key="5">
    <source>
        <dbReference type="EMBL" id="EAY28086.1"/>
    </source>
</evidence>
<evidence type="ECO:0000259" key="4">
    <source>
        <dbReference type="Pfam" id="PF25021"/>
    </source>
</evidence>